<sequence>MSLLMFPMMKCQKQWNNCLN</sequence>
<dbReference type="EMBL" id="GBRH01243221">
    <property type="protein sequence ID" value="JAD54674.1"/>
    <property type="molecule type" value="Transcribed_RNA"/>
</dbReference>
<dbReference type="AlphaFoldDB" id="A0A0A9ASH5"/>
<reference evidence="1" key="2">
    <citation type="journal article" date="2015" name="Data Brief">
        <title>Shoot transcriptome of the giant reed, Arundo donax.</title>
        <authorList>
            <person name="Barrero R.A."/>
            <person name="Guerrero F.D."/>
            <person name="Moolhuijzen P."/>
            <person name="Goolsby J.A."/>
            <person name="Tidwell J."/>
            <person name="Bellgard S.E."/>
            <person name="Bellgard M.I."/>
        </authorList>
    </citation>
    <scope>NUCLEOTIDE SEQUENCE</scope>
    <source>
        <tissue evidence="1">Shoot tissue taken approximately 20 cm above the soil surface</tissue>
    </source>
</reference>
<protein>
    <submittedName>
        <fullName evidence="1">Uncharacterized protein</fullName>
    </submittedName>
</protein>
<evidence type="ECO:0000313" key="1">
    <source>
        <dbReference type="EMBL" id="JAD54674.1"/>
    </source>
</evidence>
<accession>A0A0A9ASH5</accession>
<proteinExistence type="predicted"/>
<organism evidence="1">
    <name type="scientific">Arundo donax</name>
    <name type="common">Giant reed</name>
    <name type="synonym">Donax arundinaceus</name>
    <dbReference type="NCBI Taxonomy" id="35708"/>
    <lineage>
        <taxon>Eukaryota</taxon>
        <taxon>Viridiplantae</taxon>
        <taxon>Streptophyta</taxon>
        <taxon>Embryophyta</taxon>
        <taxon>Tracheophyta</taxon>
        <taxon>Spermatophyta</taxon>
        <taxon>Magnoliopsida</taxon>
        <taxon>Liliopsida</taxon>
        <taxon>Poales</taxon>
        <taxon>Poaceae</taxon>
        <taxon>PACMAD clade</taxon>
        <taxon>Arundinoideae</taxon>
        <taxon>Arundineae</taxon>
        <taxon>Arundo</taxon>
    </lineage>
</organism>
<name>A0A0A9ASH5_ARUDO</name>
<reference evidence="1" key="1">
    <citation type="submission" date="2014-09" db="EMBL/GenBank/DDBJ databases">
        <authorList>
            <person name="Magalhaes I.L.F."/>
            <person name="Oliveira U."/>
            <person name="Santos F.R."/>
            <person name="Vidigal T.H.D.A."/>
            <person name="Brescovit A.D."/>
            <person name="Santos A.J."/>
        </authorList>
    </citation>
    <scope>NUCLEOTIDE SEQUENCE</scope>
    <source>
        <tissue evidence="1">Shoot tissue taken approximately 20 cm above the soil surface</tissue>
    </source>
</reference>